<keyword evidence="2" id="KW-1185">Reference proteome</keyword>
<organism evidence="1 2">
    <name type="scientific">Polaribacter ponticola</name>
    <dbReference type="NCBI Taxonomy" id="2978475"/>
    <lineage>
        <taxon>Bacteria</taxon>
        <taxon>Pseudomonadati</taxon>
        <taxon>Bacteroidota</taxon>
        <taxon>Flavobacteriia</taxon>
        <taxon>Flavobacteriales</taxon>
        <taxon>Flavobacteriaceae</taxon>
    </lineage>
</organism>
<comment type="caution">
    <text evidence="1">The sequence shown here is derived from an EMBL/GenBank/DDBJ whole genome shotgun (WGS) entry which is preliminary data.</text>
</comment>
<dbReference type="Proteomes" id="UP001151478">
    <property type="component" value="Unassembled WGS sequence"/>
</dbReference>
<accession>A0ABT5S5Y7</accession>
<evidence type="ECO:0000313" key="1">
    <source>
        <dbReference type="EMBL" id="MDD7913507.1"/>
    </source>
</evidence>
<protein>
    <submittedName>
        <fullName evidence="1">Uncharacterized protein</fullName>
    </submittedName>
</protein>
<proteinExistence type="predicted"/>
<gene>
    <name evidence="1" type="ORF">N5A56_003325</name>
</gene>
<evidence type="ECO:0000313" key="2">
    <source>
        <dbReference type="Proteomes" id="UP001151478"/>
    </source>
</evidence>
<dbReference type="RefSeq" id="WP_265726611.1">
    <property type="nucleotide sequence ID" value="NZ_JAOSLC020000002.1"/>
</dbReference>
<sequence>MRRILNLITILIFFFTIPFSFSQEWKNLKDYKKQTGKTVLTNGNWLKKDRCKNSEIWQNANRFNLTTEKGNLKYKTISQIRDFYIWFDYERKKLGHEINAFGVAAIVAGQLSNFDNYFIRTFIVRNKEVIWFGNQGSKDVLAFAFPLIKEIYFSKNLLKGEKAKEWDIKNGKIEQCQIVESIYQQLSPKAILKLERMAKGKGIYNLGVKNELKFEGNIRDCKDRYKHAFTKLYQFYKNKK</sequence>
<reference evidence="1" key="1">
    <citation type="submission" date="2023-02" db="EMBL/GenBank/DDBJ databases">
        <title>Polaribacter ponticola sp. nov., isolated from seawater.</title>
        <authorList>
            <person name="Baek J.H."/>
            <person name="Kim J.M."/>
            <person name="Choi D.G."/>
            <person name="Jeon C.O."/>
        </authorList>
    </citation>
    <scope>NUCLEOTIDE SEQUENCE</scope>
    <source>
        <strain evidence="1">MSW5</strain>
    </source>
</reference>
<dbReference type="EMBL" id="JAOSLC020000002">
    <property type="protein sequence ID" value="MDD7913507.1"/>
    <property type="molecule type" value="Genomic_DNA"/>
</dbReference>
<name>A0ABT5S5Y7_9FLAO</name>